<keyword evidence="5 8" id="KW-0812">Transmembrane</keyword>
<dbReference type="RefSeq" id="WP_407881981.1">
    <property type="nucleotide sequence ID" value="NZ_BQXO01000001.1"/>
</dbReference>
<dbReference type="InterPro" id="IPR044878">
    <property type="entry name" value="UbiA_sf"/>
</dbReference>
<keyword evidence="10" id="KW-1185">Reference proteome</keyword>
<comment type="pathway">
    <text evidence="2">Quinol/quinone metabolism; menaquinone biosynthesis.</text>
</comment>
<dbReference type="EMBL" id="BQXO01000001">
    <property type="protein sequence ID" value="GKT04778.1"/>
    <property type="molecule type" value="Genomic_DNA"/>
</dbReference>
<comment type="subcellular location">
    <subcellularLocation>
        <location evidence="1">Membrane</location>
        <topology evidence="1">Multi-pass membrane protein</topology>
    </subcellularLocation>
</comment>
<organism evidence="9 10">
    <name type="scientific">Furfurilactobacillus curtus</name>
    <dbReference type="NCBI Taxonomy" id="1746200"/>
    <lineage>
        <taxon>Bacteria</taxon>
        <taxon>Bacillati</taxon>
        <taxon>Bacillota</taxon>
        <taxon>Bacilli</taxon>
        <taxon>Lactobacillales</taxon>
        <taxon>Lactobacillaceae</taxon>
        <taxon>Furfurilactobacillus</taxon>
    </lineage>
</organism>
<dbReference type="InterPro" id="IPR026046">
    <property type="entry name" value="UBIAD1"/>
</dbReference>
<proteinExistence type="predicted"/>
<evidence type="ECO:0000256" key="8">
    <source>
        <dbReference type="SAM" id="Phobius"/>
    </source>
</evidence>
<evidence type="ECO:0000256" key="5">
    <source>
        <dbReference type="ARBA" id="ARBA00022692"/>
    </source>
</evidence>
<evidence type="ECO:0000256" key="2">
    <source>
        <dbReference type="ARBA" id="ARBA00004863"/>
    </source>
</evidence>
<feature type="transmembrane region" description="Helical" evidence="8">
    <location>
        <begin position="294"/>
        <end position="312"/>
    </location>
</feature>
<dbReference type="Pfam" id="PF01040">
    <property type="entry name" value="UbiA"/>
    <property type="match status" value="1"/>
</dbReference>
<evidence type="ECO:0000256" key="4">
    <source>
        <dbReference type="ARBA" id="ARBA00022679"/>
    </source>
</evidence>
<dbReference type="CDD" id="cd13962">
    <property type="entry name" value="PT_UbiA_UBIAD1"/>
    <property type="match status" value="1"/>
</dbReference>
<dbReference type="Proteomes" id="UP001628078">
    <property type="component" value="Unassembled WGS sequence"/>
</dbReference>
<dbReference type="Gene3D" id="1.10.357.140">
    <property type="entry name" value="UbiA prenyltransferase"/>
    <property type="match status" value="1"/>
</dbReference>
<sequence>MNPKGFTQLVELRTKFASLLPFLIGISFATVQYHQLSWLNTIIFFVAMSLFDMATTAINNLMDYQKARSRAYREKVNVIGREHLSIRTVSWLSILMVGAASGLGIWLVWRTDLFLLLIGALCFAIGLSYTMGPMPLSRLPLGEIFSGITMGLLIPFIAVYINVADQQLISLTLHWPGALLMVNIWQLLGLGLVCLPSIGTIANVMLANNLSDLAEDAKNKRHTLPSYLGVPTSLRLYHGLIAIGYFGIIIGMALRLVPWSASLIFLSVPIAIYNNRLFATEQSKTKTFKTSISNLVWVNSSLLVGLILGLVVK</sequence>
<dbReference type="InterPro" id="IPR000537">
    <property type="entry name" value="UbiA_prenyltransferase"/>
</dbReference>
<evidence type="ECO:0000256" key="3">
    <source>
        <dbReference type="ARBA" id="ARBA00022428"/>
    </source>
</evidence>
<evidence type="ECO:0000313" key="10">
    <source>
        <dbReference type="Proteomes" id="UP001628078"/>
    </source>
</evidence>
<feature type="transmembrane region" description="Helical" evidence="8">
    <location>
        <begin position="256"/>
        <end position="273"/>
    </location>
</feature>
<keyword evidence="7 8" id="KW-0472">Membrane</keyword>
<reference evidence="9 10" key="1">
    <citation type="submission" date="2022-03" db="EMBL/GenBank/DDBJ databases">
        <title>Draft genome sequence of Furfurilactobacillus curtus JCM 31185.</title>
        <authorList>
            <person name="Suzuki S."/>
            <person name="Endo A."/>
            <person name="Kajikawa A."/>
        </authorList>
    </citation>
    <scope>NUCLEOTIDE SEQUENCE [LARGE SCALE GENOMIC DNA]</scope>
    <source>
        <strain evidence="9 10">JCM 31185</strain>
    </source>
</reference>
<feature type="transmembrane region" description="Helical" evidence="8">
    <location>
        <begin position="227"/>
        <end position="250"/>
    </location>
</feature>
<feature type="transmembrane region" description="Helical" evidence="8">
    <location>
        <begin position="42"/>
        <end position="63"/>
    </location>
</feature>
<feature type="transmembrane region" description="Helical" evidence="8">
    <location>
        <begin position="184"/>
        <end position="206"/>
    </location>
</feature>
<keyword evidence="3" id="KW-0474">Menaquinone biosynthesis</keyword>
<evidence type="ECO:0000256" key="7">
    <source>
        <dbReference type="ARBA" id="ARBA00023136"/>
    </source>
</evidence>
<keyword evidence="6 8" id="KW-1133">Transmembrane helix</keyword>
<feature type="transmembrane region" description="Helical" evidence="8">
    <location>
        <begin position="144"/>
        <end position="164"/>
    </location>
</feature>
<evidence type="ECO:0000256" key="6">
    <source>
        <dbReference type="ARBA" id="ARBA00022989"/>
    </source>
</evidence>
<dbReference type="PANTHER" id="PTHR13929:SF0">
    <property type="entry name" value="UBIA PRENYLTRANSFERASE DOMAIN-CONTAINING PROTEIN 1"/>
    <property type="match status" value="1"/>
</dbReference>
<protein>
    <submittedName>
        <fullName evidence="9">1,4-dihydroxy-2-naphthoate octaprenyltransferase</fullName>
    </submittedName>
</protein>
<evidence type="ECO:0000313" key="9">
    <source>
        <dbReference type="EMBL" id="GKT04778.1"/>
    </source>
</evidence>
<keyword evidence="4" id="KW-0808">Transferase</keyword>
<feature type="transmembrane region" description="Helical" evidence="8">
    <location>
        <begin position="84"/>
        <end position="107"/>
    </location>
</feature>
<name>A0ABQ5JQI8_9LACO</name>
<comment type="caution">
    <text evidence="9">The sequence shown here is derived from an EMBL/GenBank/DDBJ whole genome shotgun (WGS) entry which is preliminary data.</text>
</comment>
<gene>
    <name evidence="9" type="ORF">JCM31185_00670</name>
</gene>
<feature type="transmembrane region" description="Helical" evidence="8">
    <location>
        <begin position="16"/>
        <end position="36"/>
    </location>
</feature>
<evidence type="ECO:0000256" key="1">
    <source>
        <dbReference type="ARBA" id="ARBA00004141"/>
    </source>
</evidence>
<accession>A0ABQ5JQI8</accession>
<dbReference type="PANTHER" id="PTHR13929">
    <property type="entry name" value="1,4-DIHYDROXY-2-NAPHTHOATE OCTAPRENYLTRANSFERASE"/>
    <property type="match status" value="1"/>
</dbReference>
<dbReference type="NCBIfam" id="NF004752">
    <property type="entry name" value="PRK06080.1-4"/>
    <property type="match status" value="1"/>
</dbReference>
<feature type="transmembrane region" description="Helical" evidence="8">
    <location>
        <begin position="113"/>
        <end position="132"/>
    </location>
</feature>